<dbReference type="PIRSF" id="PIRSF015658">
    <property type="entry name" value="MmdB_OadB"/>
    <property type="match status" value="1"/>
</dbReference>
<dbReference type="GO" id="GO:0006814">
    <property type="term" value="P:sodium ion transport"/>
    <property type="evidence" value="ECO:0007669"/>
    <property type="project" value="InterPro"/>
</dbReference>
<evidence type="ECO:0000313" key="8">
    <source>
        <dbReference type="EMBL" id="SVB82862.1"/>
    </source>
</evidence>
<accession>A0A382H6N8</accession>
<proteinExistence type="predicted"/>
<evidence type="ECO:0008006" key="9">
    <source>
        <dbReference type="Google" id="ProtNLM"/>
    </source>
</evidence>
<feature type="transmembrane region" description="Helical" evidence="7">
    <location>
        <begin position="20"/>
        <end position="38"/>
    </location>
</feature>
<dbReference type="NCBIfam" id="TIGR01109">
    <property type="entry name" value="Na_pump_decarbB"/>
    <property type="match status" value="1"/>
</dbReference>
<reference evidence="8" key="1">
    <citation type="submission" date="2018-05" db="EMBL/GenBank/DDBJ databases">
        <authorList>
            <person name="Lanie J.A."/>
            <person name="Ng W.-L."/>
            <person name="Kazmierczak K.M."/>
            <person name="Andrzejewski T.M."/>
            <person name="Davidsen T.M."/>
            <person name="Wayne K.J."/>
            <person name="Tettelin H."/>
            <person name="Glass J.I."/>
            <person name="Rusch D."/>
            <person name="Podicherti R."/>
            <person name="Tsui H.-C.T."/>
            <person name="Winkler M.E."/>
        </authorList>
    </citation>
    <scope>NUCLEOTIDE SEQUENCE</scope>
</reference>
<feature type="transmembrane region" description="Helical" evidence="7">
    <location>
        <begin position="224"/>
        <end position="251"/>
    </location>
</feature>
<gene>
    <name evidence="8" type="ORF">METZ01_LOCUS235716</name>
</gene>
<keyword evidence="4" id="KW-1278">Translocase</keyword>
<dbReference type="AlphaFoldDB" id="A0A382H6N8"/>
<name>A0A382H6N8_9ZZZZ</name>
<keyword evidence="6 7" id="KW-0472">Membrane</keyword>
<evidence type="ECO:0000256" key="1">
    <source>
        <dbReference type="ARBA" id="ARBA00004651"/>
    </source>
</evidence>
<evidence type="ECO:0000256" key="3">
    <source>
        <dbReference type="ARBA" id="ARBA00022692"/>
    </source>
</evidence>
<organism evidence="8">
    <name type="scientific">marine metagenome</name>
    <dbReference type="NCBI Taxonomy" id="408172"/>
    <lineage>
        <taxon>unclassified sequences</taxon>
        <taxon>metagenomes</taxon>
        <taxon>ecological metagenomes</taxon>
    </lineage>
</organism>
<protein>
    <recommendedName>
        <fullName evidence="9">Glutaconyl-CoA decarboxylase subunit beta</fullName>
    </recommendedName>
</protein>
<sequence length="396" mass="41302">MEILLKLFESSGFAGDTSLAWQNIVMFIIGGVLITLAVKKNFEPLLLIPIGFGAILANLPGAEMSAYSEATDGGKWPLLGFVYKTAISKAELLPPIIFMGVGALTDFRPLLNRPITFLLGAAAQLGIFIAALGAFYIFRDMLDIKIQHAAAIGIIGGADGPTTIYLTSKLVPNDKGFLGAVAVAAYSYMALVPVIQPPIIRLLTTQKEREIDMPQARSVSTTAVLVFPVATCIVTILFIPASGPLIGMLMFGNLIRESGVTQRLSSTASGPLINIVTIFLGLVVGATMEGTGFLQGRTLAILALGLVAFCFSTAGGVLFAKLLNIFLSGDKKINPCIGAAGVSAVPMAARVVQSFVSKETDGRVNPLMAAMGPNVAGVIGSAVSAGVFLSLIEALP</sequence>
<dbReference type="EMBL" id="UINC01059447">
    <property type="protein sequence ID" value="SVB82862.1"/>
    <property type="molecule type" value="Genomic_DNA"/>
</dbReference>
<keyword evidence="3 7" id="KW-0812">Transmembrane</keyword>
<evidence type="ECO:0000256" key="7">
    <source>
        <dbReference type="SAM" id="Phobius"/>
    </source>
</evidence>
<evidence type="ECO:0000256" key="5">
    <source>
        <dbReference type="ARBA" id="ARBA00022989"/>
    </source>
</evidence>
<feature type="transmembrane region" description="Helical" evidence="7">
    <location>
        <begin position="375"/>
        <end position="395"/>
    </location>
</feature>
<dbReference type="PANTHER" id="PTHR35806:SF1">
    <property type="entry name" value="OXALOACETATE DECARBOXYLASE BETA CHAIN 2"/>
    <property type="match status" value="1"/>
</dbReference>
<feature type="transmembrane region" description="Helical" evidence="7">
    <location>
        <begin position="116"/>
        <end position="138"/>
    </location>
</feature>
<dbReference type="PANTHER" id="PTHR35806">
    <property type="entry name" value="OXALOACETATE DECARBOXYLASE BETA CHAIN 2"/>
    <property type="match status" value="1"/>
</dbReference>
<feature type="transmembrane region" description="Helical" evidence="7">
    <location>
        <begin position="45"/>
        <end position="61"/>
    </location>
</feature>
<dbReference type="InterPro" id="IPR005661">
    <property type="entry name" value="OadB_MmdB"/>
</dbReference>
<keyword evidence="5 7" id="KW-1133">Transmembrane helix</keyword>
<dbReference type="GO" id="GO:0016829">
    <property type="term" value="F:lyase activity"/>
    <property type="evidence" value="ECO:0007669"/>
    <property type="project" value="InterPro"/>
</dbReference>
<feature type="transmembrane region" description="Helical" evidence="7">
    <location>
        <begin position="300"/>
        <end position="320"/>
    </location>
</feature>
<feature type="transmembrane region" description="Helical" evidence="7">
    <location>
        <begin position="177"/>
        <end position="203"/>
    </location>
</feature>
<comment type="subcellular location">
    <subcellularLocation>
        <location evidence="1">Cell membrane</location>
        <topology evidence="1">Multi-pass membrane protein</topology>
    </subcellularLocation>
</comment>
<dbReference type="GO" id="GO:0005886">
    <property type="term" value="C:plasma membrane"/>
    <property type="evidence" value="ECO:0007669"/>
    <property type="project" value="UniProtKB-SubCell"/>
</dbReference>
<feature type="transmembrane region" description="Helical" evidence="7">
    <location>
        <begin position="271"/>
        <end position="288"/>
    </location>
</feature>
<dbReference type="Pfam" id="PF03977">
    <property type="entry name" value="OAD_beta"/>
    <property type="match status" value="1"/>
</dbReference>
<evidence type="ECO:0000256" key="4">
    <source>
        <dbReference type="ARBA" id="ARBA00022967"/>
    </source>
</evidence>
<keyword evidence="2" id="KW-1003">Cell membrane</keyword>
<evidence type="ECO:0000256" key="2">
    <source>
        <dbReference type="ARBA" id="ARBA00022475"/>
    </source>
</evidence>
<evidence type="ECO:0000256" key="6">
    <source>
        <dbReference type="ARBA" id="ARBA00023136"/>
    </source>
</evidence>